<dbReference type="AlphaFoldDB" id="A0A0W8FDI1"/>
<comment type="similarity">
    <text evidence="1">In the N-terminal section; belongs to the CRISPR-associated nuclease Cas3-HD family.</text>
</comment>
<evidence type="ECO:0000256" key="4">
    <source>
        <dbReference type="ARBA" id="ARBA00022723"/>
    </source>
</evidence>
<dbReference type="InterPro" id="IPR001650">
    <property type="entry name" value="Helicase_C-like"/>
</dbReference>
<dbReference type="Gene3D" id="1.10.3210.30">
    <property type="match status" value="1"/>
</dbReference>
<gene>
    <name evidence="12" type="ORF">ASZ90_011378</name>
</gene>
<dbReference type="GO" id="GO:0003677">
    <property type="term" value="F:DNA binding"/>
    <property type="evidence" value="ECO:0007669"/>
    <property type="project" value="InterPro"/>
</dbReference>
<dbReference type="InterPro" id="IPR027417">
    <property type="entry name" value="P-loop_NTPase"/>
</dbReference>
<evidence type="ECO:0000256" key="1">
    <source>
        <dbReference type="ARBA" id="ARBA00006847"/>
    </source>
</evidence>
<keyword evidence="6" id="KW-0378">Hydrolase</keyword>
<evidence type="ECO:0000313" key="12">
    <source>
        <dbReference type="EMBL" id="KUG18906.1"/>
    </source>
</evidence>
<dbReference type="InterPro" id="IPR006935">
    <property type="entry name" value="Helicase/UvrB_N"/>
</dbReference>
<keyword evidence="9" id="KW-0051">Antiviral defense</keyword>
<dbReference type="GO" id="GO:0016787">
    <property type="term" value="F:hydrolase activity"/>
    <property type="evidence" value="ECO:0007669"/>
    <property type="project" value="UniProtKB-KW"/>
</dbReference>
<comment type="caution">
    <text evidence="12">The sequence shown here is derived from an EMBL/GenBank/DDBJ whole genome shotgun (WGS) entry which is preliminary data.</text>
</comment>
<dbReference type="SMART" id="SM00490">
    <property type="entry name" value="HELICc"/>
    <property type="match status" value="1"/>
</dbReference>
<sequence>MGMLIFLRDIWPLALEEDWFGVDPDEDRLDLRDIYLPWIRAVTGHHGEPVNEDGILSELFTETDRQAACECAKACSALLLKATPGESIRYSSPLLRAFESTSWLIAGLAVVSDWIGSDDRQFLFCPEPMPLDEYWERYALPRAEVAVAGAGILPSEIRAFAGISSILPESAIPTPLQETAAACELTEGPQLFIIEDTTGSGKTEAALALAHRLMEKGCAEGIFIALPTMATANAMYDRFAEKYRQFFDAAAHPSLVLAHSARYLSDAWRQSIGPRTDISPAAGLSSSGERTASAECAAWLADNRKKALLADVGVGTVDQALMVVLPIRHQSLRLLGLVRHVLIVDEVHAYDEYMNTLLERLLQFHGALGGSAILLSATLPIRLRERFIAAYCSGLSVTAAPLQETAYPLMTSASGRGPAERQILANTLSRRNVVIDLTESEAAVEAHLERALREGRCACWIRNTVADAVEAYERLSARWGDERVKLFHSRFAMGDRQAIEEDVLRWFGKKSEEDDRREKILIATQVVEQSLDIDFDIMATDLAPIDLIIQRSGRLHRHRRGERGTPVLLVLVPPMTEHPDREWYARTFPRAALVYEKHGQLWLTARLLAARREITIPEDSRFLIESVFGDEAQASIPDPLQDWEIKASGKERGSVAVAQINALSLRGGYASTPGQWEDDSRTPTRLGDPSTRVVLARWVEGELQPWIEGENAWTRSQVSIRESLIAAQAEYTDAEQQKIENVRPLLPGRGEGCILVPLSRTDNGLWEGRARNGAEKEVIAVYDPRIGLQIRG</sequence>
<dbReference type="GO" id="GO:0003724">
    <property type="term" value="F:RNA helicase activity"/>
    <property type="evidence" value="ECO:0007669"/>
    <property type="project" value="TreeGrafter"/>
</dbReference>
<dbReference type="Pfam" id="PF18019">
    <property type="entry name" value="Cas3_HD"/>
    <property type="match status" value="1"/>
</dbReference>
<dbReference type="Pfam" id="PF04851">
    <property type="entry name" value="ResIII"/>
    <property type="match status" value="1"/>
</dbReference>
<feature type="domain" description="Helicase C-terminal" evidence="11">
    <location>
        <begin position="473"/>
        <end position="559"/>
    </location>
</feature>
<dbReference type="Pfam" id="PF22590">
    <property type="entry name" value="Cas3-like_C_2"/>
    <property type="match status" value="1"/>
</dbReference>
<dbReference type="PANTHER" id="PTHR47963">
    <property type="entry name" value="DEAD-BOX ATP-DEPENDENT RNA HELICASE 47, MITOCHONDRIAL"/>
    <property type="match status" value="1"/>
</dbReference>
<evidence type="ECO:0000256" key="2">
    <source>
        <dbReference type="ARBA" id="ARBA00009046"/>
    </source>
</evidence>
<dbReference type="GO" id="GO:0003723">
    <property type="term" value="F:RNA binding"/>
    <property type="evidence" value="ECO:0007669"/>
    <property type="project" value="TreeGrafter"/>
</dbReference>
<keyword evidence="4" id="KW-0479">Metal-binding</keyword>
<dbReference type="InterPro" id="IPR014001">
    <property type="entry name" value="Helicase_ATP-bd"/>
</dbReference>
<dbReference type="NCBIfam" id="TIGR01587">
    <property type="entry name" value="cas3_core"/>
    <property type="match status" value="1"/>
</dbReference>
<dbReference type="InterPro" id="IPR038257">
    <property type="entry name" value="CRISPR-assoc_Cas3_HD_sf"/>
</dbReference>
<dbReference type="EMBL" id="LNQE01001348">
    <property type="protein sequence ID" value="KUG18906.1"/>
    <property type="molecule type" value="Genomic_DNA"/>
</dbReference>
<dbReference type="InterPro" id="IPR050547">
    <property type="entry name" value="DEAD_box_RNA_helicases"/>
</dbReference>
<evidence type="ECO:0000256" key="5">
    <source>
        <dbReference type="ARBA" id="ARBA00022741"/>
    </source>
</evidence>
<protein>
    <submittedName>
        <fullName evidence="12">Crispr-associated helicase cas3, protein</fullName>
    </submittedName>
</protein>
<evidence type="ECO:0000256" key="8">
    <source>
        <dbReference type="ARBA" id="ARBA00022840"/>
    </source>
</evidence>
<evidence type="ECO:0000256" key="3">
    <source>
        <dbReference type="ARBA" id="ARBA00022722"/>
    </source>
</evidence>
<dbReference type="SMART" id="SM00487">
    <property type="entry name" value="DEXDc"/>
    <property type="match status" value="1"/>
</dbReference>
<dbReference type="GO" id="GO:0004518">
    <property type="term" value="F:nuclease activity"/>
    <property type="evidence" value="ECO:0007669"/>
    <property type="project" value="UniProtKB-KW"/>
</dbReference>
<dbReference type="InterPro" id="IPR006474">
    <property type="entry name" value="Helicase_Cas3_CRISPR-ass_core"/>
</dbReference>
<evidence type="ECO:0000256" key="6">
    <source>
        <dbReference type="ARBA" id="ARBA00022801"/>
    </source>
</evidence>
<feature type="domain" description="Helicase ATP-binding" evidence="10">
    <location>
        <begin position="169"/>
        <end position="405"/>
    </location>
</feature>
<proteinExistence type="inferred from homology"/>
<comment type="similarity">
    <text evidence="2">In the central section; belongs to the CRISPR-associated helicase Cas3 family.</text>
</comment>
<dbReference type="PANTHER" id="PTHR47963:SF9">
    <property type="entry name" value="CRISPR-ASSOCIATED ENDONUCLEASE_HELICASE CAS3"/>
    <property type="match status" value="1"/>
</dbReference>
<evidence type="ECO:0000259" key="10">
    <source>
        <dbReference type="SMART" id="SM00487"/>
    </source>
</evidence>
<keyword evidence="5" id="KW-0547">Nucleotide-binding</keyword>
<keyword evidence="7" id="KW-0347">Helicase</keyword>
<dbReference type="GO" id="GO:0005524">
    <property type="term" value="F:ATP binding"/>
    <property type="evidence" value="ECO:0007669"/>
    <property type="project" value="UniProtKB-KW"/>
</dbReference>
<evidence type="ECO:0000259" key="11">
    <source>
        <dbReference type="SMART" id="SM00490"/>
    </source>
</evidence>
<keyword evidence="8" id="KW-0067">ATP-binding</keyword>
<dbReference type="GO" id="GO:0046872">
    <property type="term" value="F:metal ion binding"/>
    <property type="evidence" value="ECO:0007669"/>
    <property type="project" value="UniProtKB-KW"/>
</dbReference>
<dbReference type="InterPro" id="IPR006483">
    <property type="entry name" value="CRISPR-assoc_Cas3_HD"/>
</dbReference>
<dbReference type="Gene3D" id="3.40.50.300">
    <property type="entry name" value="P-loop containing nucleotide triphosphate hydrolases"/>
    <property type="match status" value="2"/>
</dbReference>
<dbReference type="InterPro" id="IPR054712">
    <property type="entry name" value="Cas3-like_dom"/>
</dbReference>
<dbReference type="GO" id="GO:0051607">
    <property type="term" value="P:defense response to virus"/>
    <property type="evidence" value="ECO:0007669"/>
    <property type="project" value="UniProtKB-KW"/>
</dbReference>
<evidence type="ECO:0000256" key="9">
    <source>
        <dbReference type="ARBA" id="ARBA00023118"/>
    </source>
</evidence>
<accession>A0A0W8FDI1</accession>
<name>A0A0W8FDI1_9ZZZZ</name>
<evidence type="ECO:0000256" key="7">
    <source>
        <dbReference type="ARBA" id="ARBA00022806"/>
    </source>
</evidence>
<keyword evidence="3" id="KW-0540">Nuclease</keyword>
<organism evidence="12">
    <name type="scientific">hydrocarbon metagenome</name>
    <dbReference type="NCBI Taxonomy" id="938273"/>
    <lineage>
        <taxon>unclassified sequences</taxon>
        <taxon>metagenomes</taxon>
        <taxon>ecological metagenomes</taxon>
    </lineage>
</organism>
<dbReference type="SUPFAM" id="SSF52540">
    <property type="entry name" value="P-loop containing nucleoside triphosphate hydrolases"/>
    <property type="match status" value="1"/>
</dbReference>
<reference evidence="12" key="1">
    <citation type="journal article" date="2015" name="Proc. Natl. Acad. Sci. U.S.A.">
        <title>Networks of energetic and metabolic interactions define dynamics in microbial communities.</title>
        <authorList>
            <person name="Embree M."/>
            <person name="Liu J.K."/>
            <person name="Al-Bassam M.M."/>
            <person name="Zengler K."/>
        </authorList>
    </citation>
    <scope>NUCLEOTIDE SEQUENCE</scope>
</reference>